<evidence type="ECO:0000313" key="8">
    <source>
        <dbReference type="EMBL" id="QGK71915.1"/>
    </source>
</evidence>
<protein>
    <submittedName>
        <fullName evidence="8">MFS transporter</fullName>
    </submittedName>
</protein>
<feature type="transmembrane region" description="Helical" evidence="6">
    <location>
        <begin position="269"/>
        <end position="287"/>
    </location>
</feature>
<keyword evidence="9" id="KW-1185">Reference proteome</keyword>
<reference evidence="9" key="1">
    <citation type="submission" date="2019-11" db="EMBL/GenBank/DDBJ databases">
        <title>The complete genome sequence of Saccharopolyspora sp. E2A.</title>
        <authorList>
            <person name="Zhang G."/>
        </authorList>
    </citation>
    <scope>NUCLEOTIDE SEQUENCE [LARGE SCALE GENOMIC DNA]</scope>
    <source>
        <strain evidence="9">E2A</strain>
    </source>
</reference>
<dbReference type="PANTHER" id="PTHR23508:SF10">
    <property type="entry name" value="CARBOXYLIC ACID TRANSPORTER PROTEIN HOMOLOG"/>
    <property type="match status" value="1"/>
</dbReference>
<evidence type="ECO:0000256" key="5">
    <source>
        <dbReference type="SAM" id="MobiDB-lite"/>
    </source>
</evidence>
<keyword evidence="3 6" id="KW-1133">Transmembrane helix</keyword>
<feature type="transmembrane region" description="Helical" evidence="6">
    <location>
        <begin position="30"/>
        <end position="50"/>
    </location>
</feature>
<comment type="subcellular location">
    <subcellularLocation>
        <location evidence="1">Cell membrane</location>
        <topology evidence="1">Multi-pass membrane protein</topology>
    </subcellularLocation>
</comment>
<feature type="domain" description="Major facilitator superfamily (MFS) profile" evidence="7">
    <location>
        <begin position="1"/>
        <end position="412"/>
    </location>
</feature>
<dbReference type="PROSITE" id="PS50850">
    <property type="entry name" value="MFS"/>
    <property type="match status" value="1"/>
</dbReference>
<sequence>MFDGYDIVVYGTVLPQFLEDPSLIGPVDPALGGALGSYALLGVLVGALLAGSIGDVVGRRKLMIGSVAWFGVGMAITAFTSSTTAFGLLRFGTGLGVGALLAITAATVAEFAPPGKKNLANAIVYGGVPLGSLLAALLAILLLPVVGWRGMFLIGALPLVTLVPLMLLKIPESVAWLAARGRLEEARAVSARTGVPVPNEPAAEATRTSGSQEDGSQSRAGFAGLVTRTYLLPTIVLGFTSATGLLLVYSLNTWLPRLMETAGFSAEGSLTFLLILNGGAIVGALFGSRVADRFGAKRVVAACFFIGAVSLALLTTSDNLALLLPFVAIVGLGTSGTQTLIYGFVANYYRTEVRGAGVAWCAGFGRLGGVAGPTVGGLLVAAGLSLNGIFYILAAIALAGMVLALTVPERGARDQFKATHQPDESRARP</sequence>
<accession>A0A5Q3QK62</accession>
<dbReference type="SUPFAM" id="SSF103473">
    <property type="entry name" value="MFS general substrate transporter"/>
    <property type="match status" value="1"/>
</dbReference>
<feature type="compositionally biased region" description="Polar residues" evidence="5">
    <location>
        <begin position="206"/>
        <end position="217"/>
    </location>
</feature>
<dbReference type="Proteomes" id="UP000371041">
    <property type="component" value="Chromosome"/>
</dbReference>
<evidence type="ECO:0000256" key="4">
    <source>
        <dbReference type="ARBA" id="ARBA00023136"/>
    </source>
</evidence>
<evidence type="ECO:0000256" key="1">
    <source>
        <dbReference type="ARBA" id="ARBA00004651"/>
    </source>
</evidence>
<proteinExistence type="predicted"/>
<dbReference type="InterPro" id="IPR020846">
    <property type="entry name" value="MFS_dom"/>
</dbReference>
<dbReference type="GO" id="GO:0005886">
    <property type="term" value="C:plasma membrane"/>
    <property type="evidence" value="ECO:0007669"/>
    <property type="project" value="UniProtKB-SubCell"/>
</dbReference>
<dbReference type="AlphaFoldDB" id="A0A5Q3QK62"/>
<feature type="transmembrane region" description="Helical" evidence="6">
    <location>
        <begin position="357"/>
        <end position="382"/>
    </location>
</feature>
<evidence type="ECO:0000259" key="7">
    <source>
        <dbReference type="PROSITE" id="PS50850"/>
    </source>
</evidence>
<keyword evidence="2 6" id="KW-0812">Transmembrane</keyword>
<feature type="transmembrane region" description="Helical" evidence="6">
    <location>
        <begin position="322"/>
        <end position="345"/>
    </location>
</feature>
<evidence type="ECO:0000256" key="2">
    <source>
        <dbReference type="ARBA" id="ARBA00022692"/>
    </source>
</evidence>
<feature type="transmembrane region" description="Helical" evidence="6">
    <location>
        <begin position="88"/>
        <end position="111"/>
    </location>
</feature>
<feature type="transmembrane region" description="Helical" evidence="6">
    <location>
        <begin position="123"/>
        <end position="145"/>
    </location>
</feature>
<evidence type="ECO:0000256" key="6">
    <source>
        <dbReference type="SAM" id="Phobius"/>
    </source>
</evidence>
<dbReference type="InterPro" id="IPR036259">
    <property type="entry name" value="MFS_trans_sf"/>
</dbReference>
<evidence type="ECO:0000313" key="9">
    <source>
        <dbReference type="Proteomes" id="UP000371041"/>
    </source>
</evidence>
<dbReference type="InterPro" id="IPR011701">
    <property type="entry name" value="MFS"/>
</dbReference>
<dbReference type="Gene3D" id="1.20.1250.20">
    <property type="entry name" value="MFS general substrate transporter like domains"/>
    <property type="match status" value="2"/>
</dbReference>
<dbReference type="PANTHER" id="PTHR23508">
    <property type="entry name" value="CARBOXYLIC ACID TRANSPORTER PROTEIN HOMOLOG"/>
    <property type="match status" value="1"/>
</dbReference>
<dbReference type="EMBL" id="CP045929">
    <property type="protein sequence ID" value="QGK71915.1"/>
    <property type="molecule type" value="Genomic_DNA"/>
</dbReference>
<name>A0A5Q3QK62_9PSEU</name>
<dbReference type="Pfam" id="PF07690">
    <property type="entry name" value="MFS_1"/>
    <property type="match status" value="1"/>
</dbReference>
<feature type="transmembrane region" description="Helical" evidence="6">
    <location>
        <begin position="299"/>
        <end position="316"/>
    </location>
</feature>
<keyword evidence="4 6" id="KW-0472">Membrane</keyword>
<feature type="transmembrane region" description="Helical" evidence="6">
    <location>
        <begin position="151"/>
        <end position="170"/>
    </location>
</feature>
<dbReference type="KEGG" id="sace:GIY23_00080"/>
<feature type="transmembrane region" description="Helical" evidence="6">
    <location>
        <begin position="388"/>
        <end position="407"/>
    </location>
</feature>
<organism evidence="8 9">
    <name type="scientific">Allosaccharopolyspora coralli</name>
    <dbReference type="NCBI Taxonomy" id="2665642"/>
    <lineage>
        <taxon>Bacteria</taxon>
        <taxon>Bacillati</taxon>
        <taxon>Actinomycetota</taxon>
        <taxon>Actinomycetes</taxon>
        <taxon>Pseudonocardiales</taxon>
        <taxon>Pseudonocardiaceae</taxon>
        <taxon>Allosaccharopolyspora</taxon>
    </lineage>
</organism>
<feature type="region of interest" description="Disordered" evidence="5">
    <location>
        <begin position="195"/>
        <end position="217"/>
    </location>
</feature>
<evidence type="ECO:0000256" key="3">
    <source>
        <dbReference type="ARBA" id="ARBA00022989"/>
    </source>
</evidence>
<feature type="transmembrane region" description="Helical" evidence="6">
    <location>
        <begin position="62"/>
        <end position="82"/>
    </location>
</feature>
<feature type="transmembrane region" description="Helical" evidence="6">
    <location>
        <begin position="229"/>
        <end position="249"/>
    </location>
</feature>
<gene>
    <name evidence="8" type="ORF">GIY23_00080</name>
</gene>
<dbReference type="GO" id="GO:0046943">
    <property type="term" value="F:carboxylic acid transmembrane transporter activity"/>
    <property type="evidence" value="ECO:0007669"/>
    <property type="project" value="TreeGrafter"/>
</dbReference>